<keyword evidence="2" id="KW-0378">Hydrolase</keyword>
<dbReference type="GO" id="GO:0004180">
    <property type="term" value="F:carboxypeptidase activity"/>
    <property type="evidence" value="ECO:0007669"/>
    <property type="project" value="UniProtKB-KW"/>
</dbReference>
<keyword evidence="2" id="KW-0645">Protease</keyword>
<gene>
    <name evidence="2" type="ORF">IM676_04285</name>
</gene>
<feature type="transmembrane region" description="Helical" evidence="1">
    <location>
        <begin position="20"/>
        <end position="44"/>
    </location>
</feature>
<keyword evidence="3" id="KW-1185">Reference proteome</keyword>
<sequence>MLKLLRNQVGKLRAKQVRRFLGGLLVMVTAMAAIAIQPPAMGLWNAPQGDSVIYGKLADTHLWNGIPGKDLVHNAKVTINTLPPQTTRTDEQGNFWFKNLPDAEYILKVQLPYESKKDYIFRTEVHGNTGTFLDVAMDEAHNLKEIDY</sequence>
<dbReference type="EMBL" id="CP063311">
    <property type="protein sequence ID" value="QOV23529.1"/>
    <property type="molecule type" value="Genomic_DNA"/>
</dbReference>
<dbReference type="Gene3D" id="2.60.40.1120">
    <property type="entry name" value="Carboxypeptidase-like, regulatory domain"/>
    <property type="match status" value="1"/>
</dbReference>
<dbReference type="KEGG" id="aee:IM676_04285"/>
<accession>A0A7S6REP2</accession>
<dbReference type="Proteomes" id="UP000593846">
    <property type="component" value="Chromosome"/>
</dbReference>
<keyword evidence="2" id="KW-0121">Carboxypeptidase</keyword>
<protein>
    <submittedName>
        <fullName evidence="2">Carboxypeptidase regulatory-like domain-containing protein</fullName>
    </submittedName>
</protein>
<reference evidence="3" key="1">
    <citation type="submission" date="2020-10" db="EMBL/GenBank/DDBJ databases">
        <title>Genome-based taxonomic classification of the species Anabaenopsis elenkinii.</title>
        <authorList>
            <person name="Delbaje E."/>
            <person name="Andreote A.P.D."/>
            <person name="Pellegrinetti T.A."/>
            <person name="Cruz R.B."/>
            <person name="Branco L.H.Z."/>
            <person name="Fiore M.F."/>
        </authorList>
    </citation>
    <scope>NUCLEOTIDE SEQUENCE [LARGE SCALE GENOMIC DNA]</scope>
    <source>
        <strain evidence="3">CCIBt3563</strain>
    </source>
</reference>
<keyword evidence="1" id="KW-0812">Transmembrane</keyword>
<proteinExistence type="predicted"/>
<evidence type="ECO:0000313" key="2">
    <source>
        <dbReference type="EMBL" id="QOV23529.1"/>
    </source>
</evidence>
<dbReference type="RefSeq" id="WP_200989075.1">
    <property type="nucleotide sequence ID" value="NZ_CP063311.1"/>
</dbReference>
<dbReference type="SUPFAM" id="SSF49478">
    <property type="entry name" value="Cna protein B-type domain"/>
    <property type="match status" value="1"/>
</dbReference>
<evidence type="ECO:0000256" key="1">
    <source>
        <dbReference type="SAM" id="Phobius"/>
    </source>
</evidence>
<dbReference type="AlphaFoldDB" id="A0A7S6REP2"/>
<organism evidence="2 3">
    <name type="scientific">Anabaenopsis elenkinii CCIBt3563</name>
    <dbReference type="NCBI Taxonomy" id="2779889"/>
    <lineage>
        <taxon>Bacteria</taxon>
        <taxon>Bacillati</taxon>
        <taxon>Cyanobacteriota</taxon>
        <taxon>Cyanophyceae</taxon>
        <taxon>Nostocales</taxon>
        <taxon>Nodulariaceae</taxon>
        <taxon>Anabaenopsis</taxon>
    </lineage>
</organism>
<name>A0A7S6REP2_9CYAN</name>
<evidence type="ECO:0000313" key="3">
    <source>
        <dbReference type="Proteomes" id="UP000593846"/>
    </source>
</evidence>
<keyword evidence="1" id="KW-0472">Membrane</keyword>
<keyword evidence="1" id="KW-1133">Transmembrane helix</keyword>